<keyword evidence="2" id="KW-1185">Reference proteome</keyword>
<name>A0A8X8KN44_9RHOB</name>
<dbReference type="Pfam" id="PF25209">
    <property type="entry name" value="Phage_capsid_4"/>
    <property type="match status" value="1"/>
</dbReference>
<organism evidence="1 2">
    <name type="scientific">Fertoeibacter niger</name>
    <dbReference type="NCBI Taxonomy" id="2656921"/>
    <lineage>
        <taxon>Bacteria</taxon>
        <taxon>Pseudomonadati</taxon>
        <taxon>Pseudomonadota</taxon>
        <taxon>Alphaproteobacteria</taxon>
        <taxon>Rhodobacterales</taxon>
        <taxon>Paracoccaceae</taxon>
        <taxon>Fertoeibacter</taxon>
    </lineage>
</organism>
<proteinExistence type="predicted"/>
<dbReference type="EMBL" id="WHUT02000002">
    <property type="protein sequence ID" value="NUB43650.1"/>
    <property type="molecule type" value="Genomic_DNA"/>
</dbReference>
<sequence length="455" mass="48633">MVDGEDIDAALIEQLTAVVDLFKLHEVSLAEAEKAFEKILEDVYNAAAAGGDDLQIESAWPGLESNGAKSTGAILGAAISHFRKKGPSIRIGAGPGPDHRSPQMAGERRIEAMADGLLARIDRRHKPTIGREYAALSLAELAMTSERAAGRRPLNMQEAVRMATHSTSDFAAVLENALGKSVARQMEQITPALQRAAHDIPAEDYRGGKLIGLSGSGMPQEVGEGGEIKHVTIDESGERKPAPRDFGALFSLSNKAIYNDDTGIFGEISKKMVAGSTERFRRVLLEPVLANAGLGNLMADGNPVFHASHGNLAASGAALDVTSLSAARVALRSQRGTQGEYYAIEPWALVVPPQLETKAQQLMAEINATKFSDANPFSGALEIIVEVGLTDPLAWYLIGNPASHDGLAYSYLDGQAAPRVESKPGWNTLGVEFRLVWAVDARFVSWASWYKNPGA</sequence>
<comment type="caution">
    <text evidence="1">The sequence shown here is derived from an EMBL/GenBank/DDBJ whole genome shotgun (WGS) entry which is preliminary data.</text>
</comment>
<gene>
    <name evidence="1" type="ORF">GEU84_004570</name>
</gene>
<evidence type="ECO:0000313" key="2">
    <source>
        <dbReference type="Proteomes" id="UP000484076"/>
    </source>
</evidence>
<dbReference type="Proteomes" id="UP000484076">
    <property type="component" value="Unassembled WGS sequence"/>
</dbReference>
<reference evidence="1" key="1">
    <citation type="submission" date="2020-05" db="EMBL/GenBank/DDBJ databases">
        <title>Fertoebacter nigrum gen. nov., sp. nov., a new member of the family Rhodobacteraceae.</title>
        <authorList>
            <person name="Szuroczki S."/>
            <person name="Abbaszade G."/>
            <person name="Buni D."/>
            <person name="Schumann P."/>
            <person name="Toth E."/>
        </authorList>
    </citation>
    <scope>NUCLEOTIDE SEQUENCE</scope>
    <source>
        <strain evidence="1">RG-N-1a</strain>
    </source>
</reference>
<evidence type="ECO:0000313" key="1">
    <source>
        <dbReference type="EMBL" id="NUB43650.1"/>
    </source>
</evidence>
<protein>
    <submittedName>
        <fullName evidence="1">Mu-like prophage major head subunit gpT family protein</fullName>
    </submittedName>
</protein>
<accession>A0A8X8KN44</accession>
<dbReference type="AlphaFoldDB" id="A0A8X8KN44"/>
<dbReference type="RefSeq" id="WP_174539314.1">
    <property type="nucleotide sequence ID" value="NZ_WHUT02000002.1"/>
</dbReference>